<evidence type="ECO:0000313" key="2">
    <source>
        <dbReference type="Proteomes" id="UP001500016"/>
    </source>
</evidence>
<sequence>MTTTAHTPAPTAVVPGGPVLASALMQAPIAAEAAAFRAAHGAPATWSAEEFEVYLDLERVPAELRGGEAA</sequence>
<proteinExistence type="predicted"/>
<organism evidence="1 2">
    <name type="scientific">Streptomyces albiaxialis</name>
    <dbReference type="NCBI Taxonomy" id="329523"/>
    <lineage>
        <taxon>Bacteria</taxon>
        <taxon>Bacillati</taxon>
        <taxon>Actinomycetota</taxon>
        <taxon>Actinomycetes</taxon>
        <taxon>Kitasatosporales</taxon>
        <taxon>Streptomycetaceae</taxon>
        <taxon>Streptomyces</taxon>
    </lineage>
</organism>
<dbReference type="Proteomes" id="UP001500016">
    <property type="component" value="Unassembled WGS sequence"/>
</dbReference>
<name>A0ABP5H5Q8_9ACTN</name>
<gene>
    <name evidence="1" type="ORF">GCM10009801_09160</name>
</gene>
<protein>
    <submittedName>
        <fullName evidence="1">Uncharacterized protein</fullName>
    </submittedName>
</protein>
<accession>A0ABP5H5Q8</accession>
<comment type="caution">
    <text evidence="1">The sequence shown here is derived from an EMBL/GenBank/DDBJ whole genome shotgun (WGS) entry which is preliminary data.</text>
</comment>
<reference evidence="2" key="1">
    <citation type="journal article" date="2019" name="Int. J. Syst. Evol. Microbiol.">
        <title>The Global Catalogue of Microorganisms (GCM) 10K type strain sequencing project: providing services to taxonomists for standard genome sequencing and annotation.</title>
        <authorList>
            <consortium name="The Broad Institute Genomics Platform"/>
            <consortium name="The Broad Institute Genome Sequencing Center for Infectious Disease"/>
            <person name="Wu L."/>
            <person name="Ma J."/>
        </authorList>
    </citation>
    <scope>NUCLEOTIDE SEQUENCE [LARGE SCALE GENOMIC DNA]</scope>
    <source>
        <strain evidence="2">JCM 15478</strain>
    </source>
</reference>
<keyword evidence="2" id="KW-1185">Reference proteome</keyword>
<evidence type="ECO:0000313" key="1">
    <source>
        <dbReference type="EMBL" id="GAA2064496.1"/>
    </source>
</evidence>
<dbReference type="EMBL" id="BAAAPE010000001">
    <property type="protein sequence ID" value="GAA2064496.1"/>
    <property type="molecule type" value="Genomic_DNA"/>
</dbReference>